<dbReference type="PANTHER" id="PTHR11705">
    <property type="entry name" value="PROTEASE FAMILY M14 CARBOXYPEPTIDASE A,B"/>
    <property type="match status" value="1"/>
</dbReference>
<proteinExistence type="inferred from homology"/>
<evidence type="ECO:0000259" key="9">
    <source>
        <dbReference type="PROSITE" id="PS52035"/>
    </source>
</evidence>
<dbReference type="SUPFAM" id="SSF53187">
    <property type="entry name" value="Zn-dependent exopeptidases"/>
    <property type="match status" value="1"/>
</dbReference>
<evidence type="ECO:0000256" key="8">
    <source>
        <dbReference type="SAM" id="MobiDB-lite"/>
    </source>
</evidence>
<dbReference type="CDD" id="cd03859">
    <property type="entry name" value="M14_CPT"/>
    <property type="match status" value="1"/>
</dbReference>
<dbReference type="AlphaFoldDB" id="A0A849SRN1"/>
<dbReference type="Proteomes" id="UP000580839">
    <property type="component" value="Unassembled WGS sequence"/>
</dbReference>
<name>A0A849SRN1_UNCEI</name>
<evidence type="ECO:0000256" key="2">
    <source>
        <dbReference type="ARBA" id="ARBA00005988"/>
    </source>
</evidence>
<gene>
    <name evidence="10" type="ORF">HOP12_11070</name>
</gene>
<dbReference type="PROSITE" id="PS52035">
    <property type="entry name" value="PEPTIDASE_M14"/>
    <property type="match status" value="1"/>
</dbReference>
<comment type="caution">
    <text evidence="7">Lacks conserved residue(s) required for the propagation of feature annotation.</text>
</comment>
<dbReference type="GO" id="GO:0004181">
    <property type="term" value="F:metallocarboxypeptidase activity"/>
    <property type="evidence" value="ECO:0007669"/>
    <property type="project" value="InterPro"/>
</dbReference>
<accession>A0A849SRN1</accession>
<dbReference type="SMART" id="SM00631">
    <property type="entry name" value="Zn_pept"/>
    <property type="match status" value="1"/>
</dbReference>
<dbReference type="InterPro" id="IPR000834">
    <property type="entry name" value="Peptidase_M14"/>
</dbReference>
<evidence type="ECO:0000256" key="7">
    <source>
        <dbReference type="PROSITE-ProRule" id="PRU01379"/>
    </source>
</evidence>
<keyword evidence="5" id="KW-0862">Zinc</keyword>
<organism evidence="10 11">
    <name type="scientific">Eiseniibacteriota bacterium</name>
    <dbReference type="NCBI Taxonomy" id="2212470"/>
    <lineage>
        <taxon>Bacteria</taxon>
        <taxon>Candidatus Eiseniibacteriota</taxon>
    </lineage>
</organism>
<evidence type="ECO:0000256" key="1">
    <source>
        <dbReference type="ARBA" id="ARBA00001947"/>
    </source>
</evidence>
<comment type="caution">
    <text evidence="10">The sequence shown here is derived from an EMBL/GenBank/DDBJ whole genome shotgun (WGS) entry which is preliminary data.</text>
</comment>
<evidence type="ECO:0000256" key="3">
    <source>
        <dbReference type="ARBA" id="ARBA00022670"/>
    </source>
</evidence>
<protein>
    <submittedName>
        <fullName evidence="10">T9SS type A sorting domain-containing protein</fullName>
    </submittedName>
</protein>
<dbReference type="Gene3D" id="3.40.630.10">
    <property type="entry name" value="Zn peptidases"/>
    <property type="match status" value="1"/>
</dbReference>
<dbReference type="InterPro" id="IPR033810">
    <property type="entry name" value="Carboxypeptidase_T"/>
</dbReference>
<keyword evidence="4" id="KW-0378">Hydrolase</keyword>
<dbReference type="EMBL" id="JABFRW010000139">
    <property type="protein sequence ID" value="NOT34695.1"/>
    <property type="molecule type" value="Genomic_DNA"/>
</dbReference>
<reference evidence="10 11" key="1">
    <citation type="submission" date="2020-04" db="EMBL/GenBank/DDBJ databases">
        <title>Metagenomic profiling of ammonia- and methane-oxidizing microorganisms in a Dutch drinking water treatment plant.</title>
        <authorList>
            <person name="Poghosyan L."/>
            <person name="Leucker S."/>
        </authorList>
    </citation>
    <scope>NUCLEOTIDE SEQUENCE [LARGE SCALE GENOMIC DNA]</scope>
    <source>
        <strain evidence="10">S-RSF-IL-03</strain>
    </source>
</reference>
<feature type="compositionally biased region" description="Low complexity" evidence="8">
    <location>
        <begin position="311"/>
        <end position="320"/>
    </location>
</feature>
<evidence type="ECO:0000256" key="6">
    <source>
        <dbReference type="ARBA" id="ARBA00023049"/>
    </source>
</evidence>
<keyword evidence="3" id="KW-0645">Protease</keyword>
<dbReference type="Pfam" id="PF00246">
    <property type="entry name" value="Peptidase_M14"/>
    <property type="match status" value="1"/>
</dbReference>
<dbReference type="GO" id="GO:0005615">
    <property type="term" value="C:extracellular space"/>
    <property type="evidence" value="ECO:0007669"/>
    <property type="project" value="TreeGrafter"/>
</dbReference>
<comment type="similarity">
    <text evidence="2 7">Belongs to the peptidase M14 family.</text>
</comment>
<keyword evidence="6" id="KW-0482">Metalloprotease</keyword>
<dbReference type="GO" id="GO:0006508">
    <property type="term" value="P:proteolysis"/>
    <property type="evidence" value="ECO:0007669"/>
    <property type="project" value="UniProtKB-KW"/>
</dbReference>
<feature type="domain" description="Peptidase M14" evidence="9">
    <location>
        <begin position="148"/>
        <end position="458"/>
    </location>
</feature>
<evidence type="ECO:0000256" key="4">
    <source>
        <dbReference type="ARBA" id="ARBA00022801"/>
    </source>
</evidence>
<dbReference type="InterPro" id="IPR026444">
    <property type="entry name" value="Secre_tail"/>
</dbReference>
<evidence type="ECO:0000313" key="10">
    <source>
        <dbReference type="EMBL" id="NOT34695.1"/>
    </source>
</evidence>
<dbReference type="Gene3D" id="2.60.40.4070">
    <property type="match status" value="1"/>
</dbReference>
<dbReference type="PRINTS" id="PR00765">
    <property type="entry name" value="CRBOXYPTASEA"/>
</dbReference>
<dbReference type="NCBIfam" id="TIGR04183">
    <property type="entry name" value="Por_Secre_tail"/>
    <property type="match status" value="1"/>
</dbReference>
<feature type="region of interest" description="Disordered" evidence="8">
    <location>
        <begin position="311"/>
        <end position="333"/>
    </location>
</feature>
<dbReference type="PANTHER" id="PTHR11705:SF143">
    <property type="entry name" value="SLL0236 PROTEIN"/>
    <property type="match status" value="1"/>
</dbReference>
<comment type="cofactor">
    <cofactor evidence="1">
        <name>Zn(2+)</name>
        <dbReference type="ChEBI" id="CHEBI:29105"/>
    </cofactor>
</comment>
<evidence type="ECO:0000256" key="5">
    <source>
        <dbReference type="ARBA" id="ARBA00022833"/>
    </source>
</evidence>
<dbReference type="GO" id="GO:0008270">
    <property type="term" value="F:zinc ion binding"/>
    <property type="evidence" value="ECO:0007669"/>
    <property type="project" value="InterPro"/>
</dbReference>
<evidence type="ECO:0000313" key="11">
    <source>
        <dbReference type="Proteomes" id="UP000580839"/>
    </source>
</evidence>
<sequence length="852" mass="92967">MHRLPATHTPRDARWRGSLLVVFSSLLLGFAWLPAFAAENPDPRLLRVRGDRVTAARLSQLGFDVLPAPRHDAILVLEWPGDAERLAALGIATQVEDATPGATLGHRTRADFARLKRPADKLVMSAARSDGQYRLEAAPAFGFGGLGGFYKLAEIKMKLDDWVASDPGNVIADKVDTVGTTVMGRPIWGLAIHSAWPGPGPDPRPVTLLSALTHAREPEGMQAIVRFVDDLIARYPTDAHVQYLLAHRRLYVCPVVNPDGYKYNEDRWVATGSFNFWRKNQRDNNNSGTFNTSTDGVDLNRNYPYKWGLNNLGSSGSQSSDTYRGPSAGSEPETQAQMNLVISKQVLTGMSFHTYSDLHIHPWGWTLNATPDSLLFQRWTDDMTIANGYTGGLAPRFLYEVNGEFNDWCYGEVVAKPKGFTWTPEVGSPEDGFWPLPSRITPLADENLRMCYYVLGIGGPYLQIDSHTVEGGFLPAGFSKRLLVQATNVGLASSGSAVTGTLSSLTAGANVLQPVMDIGIVASLAATPPGIPSTDWFQVSVDDTVTPGRALQFAIAFSTSDGVLSRDTLTIVSGVPTILFASPGEDGLGSWIANGWGLETGPPGTYFSDSPNSSHPSNMDFRLRTRFPFDLRNGLHAWVRHRSKWVYESRWDGGLIEASSDSINWIALPSTAAVPSRGVTGAAIPAAGPVIQGSRTLWADDWTDLSLYAGKSYSERVWVRFRSVSDGNTNNDGLNLDNIEVYLYDPAAQPGPTAVGDSRAGTLELAAPAPNPAAARVSLAFTLPQATRVRLEIIDLQGRRVRELANGHYDANRWVYGWDLRDEASQRVRAGIYFARLVTDSGVRTQRFAVIH</sequence>